<dbReference type="InterPro" id="IPR010982">
    <property type="entry name" value="Lambda_DNA-bd_dom_sf"/>
</dbReference>
<dbReference type="InterPro" id="IPR001387">
    <property type="entry name" value="Cro/C1-type_HTH"/>
</dbReference>
<reference evidence="3" key="1">
    <citation type="submission" date="2021-11" db="EMBL/GenBank/DDBJ databases">
        <title>Description of novel Chryseobacterium species.</title>
        <authorList>
            <person name="Saticioglu I.B."/>
            <person name="Ay H."/>
            <person name="Altun S."/>
            <person name="Duman M."/>
        </authorList>
    </citation>
    <scope>NUCLEOTIDE SEQUENCE</scope>
    <source>
        <strain evidence="3">C-17</strain>
    </source>
</reference>
<dbReference type="SMART" id="SM00530">
    <property type="entry name" value="HTH_XRE"/>
    <property type="match status" value="1"/>
</dbReference>
<comment type="caution">
    <text evidence="3">The sequence shown here is derived from an EMBL/GenBank/DDBJ whole genome shotgun (WGS) entry which is preliminary data.</text>
</comment>
<dbReference type="RefSeq" id="WP_230669896.1">
    <property type="nucleotide sequence ID" value="NZ_JAJNAY010000001.1"/>
</dbReference>
<keyword evidence="1" id="KW-0677">Repeat</keyword>
<dbReference type="PANTHER" id="PTHR47485">
    <property type="entry name" value="THYLAKOID LUMENAL 17.4 KDA PROTEIN, CHLOROPLASTIC"/>
    <property type="match status" value="1"/>
</dbReference>
<dbReference type="CDD" id="cd00093">
    <property type="entry name" value="HTH_XRE"/>
    <property type="match status" value="1"/>
</dbReference>
<name>A0A9Q3V2T6_9FLAO</name>
<feature type="domain" description="HTH cro/C1-type" evidence="2">
    <location>
        <begin position="17"/>
        <end position="71"/>
    </location>
</feature>
<dbReference type="AlphaFoldDB" id="A0A9Q3V2T6"/>
<dbReference type="Gene3D" id="2.160.20.80">
    <property type="entry name" value="E3 ubiquitin-protein ligase SopA"/>
    <property type="match status" value="1"/>
</dbReference>
<accession>A0A9Q3V2T6</accession>
<dbReference type="PANTHER" id="PTHR47485:SF1">
    <property type="entry name" value="THYLAKOID LUMENAL 17.4 KDA PROTEIN, CHLOROPLASTIC"/>
    <property type="match status" value="1"/>
</dbReference>
<dbReference type="Gene3D" id="1.10.260.40">
    <property type="entry name" value="lambda repressor-like DNA-binding domains"/>
    <property type="match status" value="1"/>
</dbReference>
<gene>
    <name evidence="3" type="ORF">LO744_13055</name>
</gene>
<proteinExistence type="predicted"/>
<protein>
    <submittedName>
        <fullName evidence="3">Pentapeptide repeat-containing protein</fullName>
    </submittedName>
</protein>
<sequence length="318" mass="36123">MVDIIDWKYKVELGNKLAVIRKKNNMNQIQLADVLSVTISKISKWECGQSIPSLDIIFKIAEFYKVEPYYFLGNIGIEVYNDATKMPCRRGQKLSYIIKAWKSNGINPSISLDDYLLQNRNLPHHIIPKQKYFRENLCETDFSGADLSGSVFRNNNMNGVNFENANLTDSILYFNDLSRAKFKNTELVRTQIKSSKLHQLSFIDTCLTDVIISAKKLTAPIFINCIFKNVVLNAGDVNGVCFDGQSFTNVKFEGTILSNTTFRGATLKNVTFLSNFAIKKKYFKTIKTVCFKGAKMDEKTYMSLKSIAANLDEVIIID</sequence>
<dbReference type="Proteomes" id="UP001108025">
    <property type="component" value="Unassembled WGS sequence"/>
</dbReference>
<evidence type="ECO:0000313" key="4">
    <source>
        <dbReference type="Proteomes" id="UP001108025"/>
    </source>
</evidence>
<dbReference type="SUPFAM" id="SSF47413">
    <property type="entry name" value="lambda repressor-like DNA-binding domains"/>
    <property type="match status" value="1"/>
</dbReference>
<dbReference type="InterPro" id="IPR001646">
    <property type="entry name" value="5peptide_repeat"/>
</dbReference>
<organism evidence="3 4">
    <name type="scientific">Chryseobacterium turcicum</name>
    <dbReference type="NCBI Taxonomy" id="2898076"/>
    <lineage>
        <taxon>Bacteria</taxon>
        <taxon>Pseudomonadati</taxon>
        <taxon>Bacteroidota</taxon>
        <taxon>Flavobacteriia</taxon>
        <taxon>Flavobacteriales</taxon>
        <taxon>Weeksellaceae</taxon>
        <taxon>Chryseobacterium group</taxon>
        <taxon>Chryseobacterium</taxon>
    </lineage>
</organism>
<dbReference type="Pfam" id="PF00805">
    <property type="entry name" value="Pentapeptide"/>
    <property type="match status" value="2"/>
</dbReference>
<dbReference type="GO" id="GO:0003677">
    <property type="term" value="F:DNA binding"/>
    <property type="evidence" value="ECO:0007669"/>
    <property type="project" value="InterPro"/>
</dbReference>
<evidence type="ECO:0000256" key="1">
    <source>
        <dbReference type="ARBA" id="ARBA00022737"/>
    </source>
</evidence>
<dbReference type="Pfam" id="PF01381">
    <property type="entry name" value="HTH_3"/>
    <property type="match status" value="1"/>
</dbReference>
<evidence type="ECO:0000259" key="2">
    <source>
        <dbReference type="PROSITE" id="PS50943"/>
    </source>
</evidence>
<evidence type="ECO:0000313" key="3">
    <source>
        <dbReference type="EMBL" id="MCD1117789.1"/>
    </source>
</evidence>
<dbReference type="PROSITE" id="PS50943">
    <property type="entry name" value="HTH_CROC1"/>
    <property type="match status" value="1"/>
</dbReference>
<dbReference type="EMBL" id="JAJNAY010000001">
    <property type="protein sequence ID" value="MCD1117789.1"/>
    <property type="molecule type" value="Genomic_DNA"/>
</dbReference>
<keyword evidence="4" id="KW-1185">Reference proteome</keyword>
<dbReference type="SUPFAM" id="SSF141571">
    <property type="entry name" value="Pentapeptide repeat-like"/>
    <property type="match status" value="1"/>
</dbReference>